<dbReference type="Proteomes" id="UP000562027">
    <property type="component" value="Unassembled WGS sequence"/>
</dbReference>
<keyword evidence="1" id="KW-0812">Transmembrane</keyword>
<organism evidence="2 3">
    <name type="scientific">Roseateles oligotrophus</name>
    <dbReference type="NCBI Taxonomy" id="1769250"/>
    <lineage>
        <taxon>Bacteria</taxon>
        <taxon>Pseudomonadati</taxon>
        <taxon>Pseudomonadota</taxon>
        <taxon>Betaproteobacteria</taxon>
        <taxon>Burkholderiales</taxon>
        <taxon>Sphaerotilaceae</taxon>
        <taxon>Roseateles</taxon>
    </lineage>
</organism>
<dbReference type="AlphaFoldDB" id="A0A840LG62"/>
<keyword evidence="1" id="KW-1133">Transmembrane helix</keyword>
<dbReference type="RefSeq" id="WP_184302388.1">
    <property type="nucleotide sequence ID" value="NZ_JACHLP010000007.1"/>
</dbReference>
<proteinExistence type="predicted"/>
<evidence type="ECO:0000313" key="3">
    <source>
        <dbReference type="Proteomes" id="UP000562027"/>
    </source>
</evidence>
<gene>
    <name evidence="2" type="ORF">HNP55_003575</name>
</gene>
<accession>A0A840LG62</accession>
<keyword evidence="2" id="KW-0830">Ubiquinone</keyword>
<keyword evidence="3" id="KW-1185">Reference proteome</keyword>
<feature type="transmembrane region" description="Helical" evidence="1">
    <location>
        <begin position="27"/>
        <end position="51"/>
    </location>
</feature>
<reference evidence="2 3" key="1">
    <citation type="submission" date="2020-08" db="EMBL/GenBank/DDBJ databases">
        <title>Functional genomics of gut bacteria from endangered species of beetles.</title>
        <authorList>
            <person name="Carlos-Shanley C."/>
        </authorList>
    </citation>
    <scope>NUCLEOTIDE SEQUENCE [LARGE SCALE GENOMIC DNA]</scope>
    <source>
        <strain evidence="2 3">S00239</strain>
    </source>
</reference>
<sequence>MPRLIAFVLCLSVLSFAGSFWLGAALMGMAVVLTAGYVIWLLGQIVTVQPAQLPRRTLRR</sequence>
<name>A0A840LG62_9BURK</name>
<protein>
    <submittedName>
        <fullName evidence="2">NADH:ubiquinone oxidoreductase subunit 4 (Subunit M)</fullName>
    </submittedName>
</protein>
<keyword evidence="1" id="KW-0472">Membrane</keyword>
<evidence type="ECO:0000313" key="2">
    <source>
        <dbReference type="EMBL" id="MBB4845029.1"/>
    </source>
</evidence>
<dbReference type="EMBL" id="JACHLP010000007">
    <property type="protein sequence ID" value="MBB4845029.1"/>
    <property type="molecule type" value="Genomic_DNA"/>
</dbReference>
<comment type="caution">
    <text evidence="2">The sequence shown here is derived from an EMBL/GenBank/DDBJ whole genome shotgun (WGS) entry which is preliminary data.</text>
</comment>
<evidence type="ECO:0000256" key="1">
    <source>
        <dbReference type="SAM" id="Phobius"/>
    </source>
</evidence>